<dbReference type="GO" id="GO:0008270">
    <property type="term" value="F:zinc ion binding"/>
    <property type="evidence" value="ECO:0007669"/>
    <property type="project" value="InterPro"/>
</dbReference>
<name>A0A5C1A6H2_9BACT</name>
<evidence type="ECO:0000313" key="2">
    <source>
        <dbReference type="EMBL" id="QEL14771.1"/>
    </source>
</evidence>
<dbReference type="GO" id="GO:0004519">
    <property type="term" value="F:endonuclease activity"/>
    <property type="evidence" value="ECO:0007669"/>
    <property type="project" value="InterPro"/>
</dbReference>
<dbReference type="InterPro" id="IPR003615">
    <property type="entry name" value="HNH_nuc"/>
</dbReference>
<dbReference type="SMART" id="SM00507">
    <property type="entry name" value="HNHc"/>
    <property type="match status" value="1"/>
</dbReference>
<protein>
    <recommendedName>
        <fullName evidence="1">HNH nuclease domain-containing protein</fullName>
    </recommendedName>
</protein>
<dbReference type="AlphaFoldDB" id="A0A5C1A6H2"/>
<dbReference type="CDD" id="cd00085">
    <property type="entry name" value="HNHc"/>
    <property type="match status" value="1"/>
</dbReference>
<dbReference type="KEGG" id="lrs:PX52LOC_01665"/>
<dbReference type="Pfam" id="PF01844">
    <property type="entry name" value="HNH"/>
    <property type="match status" value="1"/>
</dbReference>
<dbReference type="EMBL" id="CP042425">
    <property type="protein sequence ID" value="QEL14771.1"/>
    <property type="molecule type" value="Genomic_DNA"/>
</dbReference>
<keyword evidence="3" id="KW-1185">Reference proteome</keyword>
<proteinExistence type="predicted"/>
<dbReference type="GO" id="GO:0003676">
    <property type="term" value="F:nucleic acid binding"/>
    <property type="evidence" value="ECO:0007669"/>
    <property type="project" value="InterPro"/>
</dbReference>
<feature type="domain" description="HNH nuclease" evidence="1">
    <location>
        <begin position="141"/>
        <end position="192"/>
    </location>
</feature>
<accession>A0A5C1A6H2</accession>
<dbReference type="Proteomes" id="UP000324974">
    <property type="component" value="Chromosome"/>
</dbReference>
<evidence type="ECO:0000313" key="3">
    <source>
        <dbReference type="Proteomes" id="UP000324974"/>
    </source>
</evidence>
<organism evidence="2 3">
    <name type="scientific">Limnoglobus roseus</name>
    <dbReference type="NCBI Taxonomy" id="2598579"/>
    <lineage>
        <taxon>Bacteria</taxon>
        <taxon>Pseudomonadati</taxon>
        <taxon>Planctomycetota</taxon>
        <taxon>Planctomycetia</taxon>
        <taxon>Gemmatales</taxon>
        <taxon>Gemmataceae</taxon>
        <taxon>Limnoglobus</taxon>
    </lineage>
</organism>
<sequence>MSKILTPEERQSLQKLWANCMQPHLGRPVVTLIDARKNDQIRYFSGRPCKRGHYAERLCCNGACVECLKLTQPARYEKIKSNPLAEQRRRERATKWRKDNKTKMLQSHARWRAANKGKLSALHRNRRARKKNATGTHTAEQIADLLWKQRNKCFNCLRKLDGKYHADHVAPLARGGTNDIGNIQILCPSCNCRKHAKDPIRWAQEQGRLL</sequence>
<reference evidence="3" key="1">
    <citation type="submission" date="2019-08" db="EMBL/GenBank/DDBJ databases">
        <title>Limnoglobus roseus gen. nov., sp. nov., a novel freshwater planctomycete with a giant genome from the family Gemmataceae.</title>
        <authorList>
            <person name="Kulichevskaya I.S."/>
            <person name="Naumoff D.G."/>
            <person name="Miroshnikov K."/>
            <person name="Ivanova A."/>
            <person name="Philippov D.A."/>
            <person name="Hakobyan A."/>
            <person name="Rijpstra I.C."/>
            <person name="Sinninghe Damste J.S."/>
            <person name="Liesack W."/>
            <person name="Dedysh S.N."/>
        </authorList>
    </citation>
    <scope>NUCLEOTIDE SEQUENCE [LARGE SCALE GENOMIC DNA]</scope>
    <source>
        <strain evidence="3">PX52</strain>
    </source>
</reference>
<dbReference type="InterPro" id="IPR002711">
    <property type="entry name" value="HNH"/>
</dbReference>
<evidence type="ECO:0000259" key="1">
    <source>
        <dbReference type="SMART" id="SM00507"/>
    </source>
</evidence>
<dbReference type="Gene3D" id="1.10.30.50">
    <property type="match status" value="1"/>
</dbReference>
<gene>
    <name evidence="2" type="ORF">PX52LOC_01665</name>
</gene>